<name>A0A448XJK9_9PLAT</name>
<dbReference type="EMBL" id="CAAALY010257284">
    <property type="protein sequence ID" value="VEL38228.1"/>
    <property type="molecule type" value="Genomic_DNA"/>
</dbReference>
<proteinExistence type="predicted"/>
<keyword evidence="2" id="KW-1185">Reference proteome</keyword>
<evidence type="ECO:0000313" key="1">
    <source>
        <dbReference type="EMBL" id="VEL38228.1"/>
    </source>
</evidence>
<evidence type="ECO:0000313" key="2">
    <source>
        <dbReference type="Proteomes" id="UP000784294"/>
    </source>
</evidence>
<sequence>MVPLHVHRYGWVDQCTARLHQEVQTILLQNLMEHFLATDILVDPISLPLPPGGMSVRIPNHICYFASRLVDKLWQVN</sequence>
<protein>
    <submittedName>
        <fullName evidence="1">Uncharacterized protein</fullName>
    </submittedName>
</protein>
<dbReference type="OrthoDB" id="10018316at2759"/>
<reference evidence="1" key="1">
    <citation type="submission" date="2018-11" db="EMBL/GenBank/DDBJ databases">
        <authorList>
            <consortium name="Pathogen Informatics"/>
        </authorList>
    </citation>
    <scope>NUCLEOTIDE SEQUENCE</scope>
</reference>
<dbReference type="AlphaFoldDB" id="A0A448XJK9"/>
<gene>
    <name evidence="1" type="ORF">PXEA_LOCUS31668</name>
</gene>
<accession>A0A448XJK9</accession>
<comment type="caution">
    <text evidence="1">The sequence shown here is derived from an EMBL/GenBank/DDBJ whole genome shotgun (WGS) entry which is preliminary data.</text>
</comment>
<dbReference type="Proteomes" id="UP000784294">
    <property type="component" value="Unassembled WGS sequence"/>
</dbReference>
<organism evidence="1 2">
    <name type="scientific">Protopolystoma xenopodis</name>
    <dbReference type="NCBI Taxonomy" id="117903"/>
    <lineage>
        <taxon>Eukaryota</taxon>
        <taxon>Metazoa</taxon>
        <taxon>Spiralia</taxon>
        <taxon>Lophotrochozoa</taxon>
        <taxon>Platyhelminthes</taxon>
        <taxon>Monogenea</taxon>
        <taxon>Polyopisthocotylea</taxon>
        <taxon>Polystomatidea</taxon>
        <taxon>Polystomatidae</taxon>
        <taxon>Protopolystoma</taxon>
    </lineage>
</organism>